<protein>
    <submittedName>
        <fullName evidence="2">19.4 kDa protein</fullName>
    </submittedName>
</protein>
<reference evidence="2" key="1">
    <citation type="journal article" date="2018" name="Emerg. Infect. Dis.">
        <title>Adenovirus Type 4 Respiratory Infections among Civilian Adults, Northeastern United States, 2011-20151.</title>
        <authorList>
            <person name="Kajon A.E."/>
            <person name="Lamson D.M."/>
            <person name="Bair C.R."/>
            <person name="Lu X."/>
            <person name="Landry M.L."/>
            <person name="Menegus M."/>
            <person name="Erdman D.D."/>
            <person name="St George K."/>
        </authorList>
    </citation>
    <scope>NUCLEOTIDE SEQUENCE [LARGE SCALE GENOMIC DNA]</scope>
    <source>
        <strain evidence="2">HAdV-E/USA/3477/2015/P4H4F4</strain>
    </source>
</reference>
<accession>A0A2R3WN01</accession>
<sequence>MGVQRGQGPVLPGSKRPLQGGLRHGEGVRAGLGACEGALQAHPAGREPLPIGTLCVGQVAIDHKFVVKRLGRVAFGAELTFGSLPASGTEQGLQGVELGGKEDGLGGVGVRAAVGADGFALHEPGEVGLVGVKNQFSTVLFDAFLTSGLHELVSPLGNKEAVRVPVDRLYGPVLKWDAAVLVVEEPRPL</sequence>
<dbReference type="Pfam" id="PF17513">
    <property type="entry name" value="DUF5441"/>
    <property type="match status" value="1"/>
</dbReference>
<proteinExistence type="predicted"/>
<dbReference type="EMBL" id="KY996446">
    <property type="protein sequence ID" value="AVQ69316.1"/>
    <property type="molecule type" value="Genomic_DNA"/>
</dbReference>
<feature type="region of interest" description="Disordered" evidence="1">
    <location>
        <begin position="1"/>
        <end position="23"/>
    </location>
</feature>
<evidence type="ECO:0000313" key="2">
    <source>
        <dbReference type="EMBL" id="AVQ69316.1"/>
    </source>
</evidence>
<dbReference type="Proteomes" id="UP000319048">
    <property type="component" value="Segment"/>
</dbReference>
<dbReference type="InterPro" id="IPR035249">
    <property type="entry name" value="DUF5441"/>
</dbReference>
<evidence type="ECO:0000256" key="1">
    <source>
        <dbReference type="SAM" id="MobiDB-lite"/>
    </source>
</evidence>
<name>A0A2R3WN01_9ADEN</name>
<organism evidence="2">
    <name type="scientific">Human mastadenovirus E</name>
    <dbReference type="NCBI Taxonomy" id="130308"/>
    <lineage>
        <taxon>Viruses</taxon>
        <taxon>Varidnaviria</taxon>
        <taxon>Bamfordvirae</taxon>
        <taxon>Preplasmiviricota</taxon>
        <taxon>Polisuviricotina</taxon>
        <taxon>Pharingeaviricetes</taxon>
        <taxon>Rowavirales</taxon>
        <taxon>Adenoviridae</taxon>
        <taxon>Mastadenovirus</taxon>
        <taxon>Mastadenovirus exoticum</taxon>
    </lineage>
</organism>